<evidence type="ECO:0000313" key="3">
    <source>
        <dbReference type="Proteomes" id="UP001501321"/>
    </source>
</evidence>
<feature type="domain" description="DUF4224" evidence="1">
    <location>
        <begin position="5"/>
        <end position="48"/>
    </location>
</feature>
<protein>
    <recommendedName>
        <fullName evidence="1">DUF4224 domain-containing protein</fullName>
    </recommendedName>
</protein>
<accession>A0ABP8PWH9</accession>
<sequence>MSFHILTDAELEELTGYATAAKQKEVLSRNGIYFIEGKGGKIRTTSENIRFPLSAMSRAASQSSGDGFNLEAI</sequence>
<dbReference type="EMBL" id="BAABFC010000001">
    <property type="protein sequence ID" value="GAA4493404.1"/>
    <property type="molecule type" value="Genomic_DNA"/>
</dbReference>
<comment type="caution">
    <text evidence="2">The sequence shown here is derived from an EMBL/GenBank/DDBJ whole genome shotgun (WGS) entry which is preliminary data.</text>
</comment>
<dbReference type="RefSeq" id="WP_345009457.1">
    <property type="nucleotide sequence ID" value="NZ_BAABFC010000001.1"/>
</dbReference>
<keyword evidence="3" id="KW-1185">Reference proteome</keyword>
<evidence type="ECO:0000259" key="1">
    <source>
        <dbReference type="Pfam" id="PF13986"/>
    </source>
</evidence>
<evidence type="ECO:0000313" key="2">
    <source>
        <dbReference type="EMBL" id="GAA4493404.1"/>
    </source>
</evidence>
<dbReference type="Proteomes" id="UP001501321">
    <property type="component" value="Unassembled WGS sequence"/>
</dbReference>
<dbReference type="Pfam" id="PF13986">
    <property type="entry name" value="DUF4224"/>
    <property type="match status" value="1"/>
</dbReference>
<reference evidence="3" key="1">
    <citation type="journal article" date="2019" name="Int. J. Syst. Evol. Microbiol.">
        <title>The Global Catalogue of Microorganisms (GCM) 10K type strain sequencing project: providing services to taxonomists for standard genome sequencing and annotation.</title>
        <authorList>
            <consortium name="The Broad Institute Genomics Platform"/>
            <consortium name="The Broad Institute Genome Sequencing Center for Infectious Disease"/>
            <person name="Wu L."/>
            <person name="Ma J."/>
        </authorList>
    </citation>
    <scope>NUCLEOTIDE SEQUENCE [LARGE SCALE GENOMIC DNA]</scope>
    <source>
        <strain evidence="3">JCM 32226</strain>
    </source>
</reference>
<name>A0ABP8PWH9_9GAMM</name>
<proteinExistence type="predicted"/>
<gene>
    <name evidence="2" type="ORF">GCM10023095_03590</name>
</gene>
<dbReference type="InterPro" id="IPR025319">
    <property type="entry name" value="DUF4224"/>
</dbReference>
<organism evidence="2 3">
    <name type="scientific">Pseudaeromonas paramecii</name>
    <dbReference type="NCBI Taxonomy" id="2138166"/>
    <lineage>
        <taxon>Bacteria</taxon>
        <taxon>Pseudomonadati</taxon>
        <taxon>Pseudomonadota</taxon>
        <taxon>Gammaproteobacteria</taxon>
        <taxon>Aeromonadales</taxon>
        <taxon>Aeromonadaceae</taxon>
        <taxon>Pseudaeromonas</taxon>
    </lineage>
</organism>